<protein>
    <submittedName>
        <fullName evidence="2">Uncharacterized protein</fullName>
    </submittedName>
</protein>
<keyword evidence="1" id="KW-0732">Signal</keyword>
<feature type="chain" id="PRO_5046786950" evidence="1">
    <location>
        <begin position="27"/>
        <end position="140"/>
    </location>
</feature>
<dbReference type="EMBL" id="JAYKBW010000016">
    <property type="protein sequence ID" value="MEB3076153.1"/>
    <property type="molecule type" value="Genomic_DNA"/>
</dbReference>
<evidence type="ECO:0000256" key="1">
    <source>
        <dbReference type="SAM" id="SignalP"/>
    </source>
</evidence>
<sequence length="140" mass="15447">MKTVFAKIVAFVMALCLLALPLTSEAAPHACQKQSHVTHCKATKACHKEAVPDCCKKKNGTAPKHTCCQAVPMASYARLEKTETVSTYQLVKKQVLPTIVSPWALAFVDFPTERALVPSYNTTTLLLVRNIPILFQQFLC</sequence>
<dbReference type="RefSeq" id="WP_298826077.1">
    <property type="nucleotide sequence ID" value="NZ_JAYKBW010000016.1"/>
</dbReference>
<comment type="caution">
    <text evidence="2">The sequence shown here is derived from an EMBL/GenBank/DDBJ whole genome shotgun (WGS) entry which is preliminary data.</text>
</comment>
<keyword evidence="3" id="KW-1185">Reference proteome</keyword>
<dbReference type="Proteomes" id="UP001311730">
    <property type="component" value="Unassembled WGS sequence"/>
</dbReference>
<evidence type="ECO:0000313" key="2">
    <source>
        <dbReference type="EMBL" id="MEB3076153.1"/>
    </source>
</evidence>
<gene>
    <name evidence="2" type="ORF">VJJ08_12735</name>
</gene>
<evidence type="ECO:0000313" key="3">
    <source>
        <dbReference type="Proteomes" id="UP001311730"/>
    </source>
</evidence>
<organism evidence="2 3">
    <name type="scientific">Capnocytophaga gingivalis</name>
    <dbReference type="NCBI Taxonomy" id="1017"/>
    <lineage>
        <taxon>Bacteria</taxon>
        <taxon>Pseudomonadati</taxon>
        <taxon>Bacteroidota</taxon>
        <taxon>Flavobacteriia</taxon>
        <taxon>Flavobacteriales</taxon>
        <taxon>Flavobacteriaceae</taxon>
        <taxon>Capnocytophaga</taxon>
    </lineage>
</organism>
<name>A0ABU5ZBR4_9FLAO</name>
<reference evidence="2 3" key="1">
    <citation type="submission" date="2023-12" db="EMBL/GenBank/DDBJ databases">
        <title>Genomic sequences of Capnocytophaga and Parvimonas strains.</title>
        <authorList>
            <person name="Watt R.M."/>
            <person name="Wang M."/>
            <person name="Yang T."/>
            <person name="Tong W.M."/>
        </authorList>
    </citation>
    <scope>NUCLEOTIDE SEQUENCE [LARGE SCALE GENOMIC DNA]</scope>
    <source>
        <strain evidence="2 3">CCUG 13096</strain>
    </source>
</reference>
<accession>A0ABU5ZBR4</accession>
<feature type="signal peptide" evidence="1">
    <location>
        <begin position="1"/>
        <end position="26"/>
    </location>
</feature>
<proteinExistence type="predicted"/>